<dbReference type="RefSeq" id="WP_144985230.1">
    <property type="nucleotide sequence ID" value="NZ_CP037920.1"/>
</dbReference>
<dbReference type="InterPro" id="IPR036412">
    <property type="entry name" value="HAD-like_sf"/>
</dbReference>
<evidence type="ECO:0000313" key="1">
    <source>
        <dbReference type="EMBL" id="QDT96832.1"/>
    </source>
</evidence>
<dbReference type="SFLD" id="SFLDG01129">
    <property type="entry name" value="C1.5:_HAD__Beta-PGM__Phosphata"/>
    <property type="match status" value="1"/>
</dbReference>
<accession>A0A517VUZ3</accession>
<dbReference type="NCBIfam" id="TIGR01549">
    <property type="entry name" value="HAD-SF-IA-v1"/>
    <property type="match status" value="1"/>
</dbReference>
<dbReference type="GO" id="GO:0004713">
    <property type="term" value="F:protein tyrosine kinase activity"/>
    <property type="evidence" value="ECO:0007669"/>
    <property type="project" value="TreeGrafter"/>
</dbReference>
<dbReference type="EMBL" id="CP037920">
    <property type="protein sequence ID" value="QDT96832.1"/>
    <property type="molecule type" value="Genomic_DNA"/>
</dbReference>
<keyword evidence="1" id="KW-0378">Hydrolase</keyword>
<dbReference type="InterPro" id="IPR050155">
    <property type="entry name" value="HAD-like_hydrolase_sf"/>
</dbReference>
<dbReference type="SFLD" id="SFLDS00003">
    <property type="entry name" value="Haloacid_Dehalogenase"/>
    <property type="match status" value="1"/>
</dbReference>
<dbReference type="InterPro" id="IPR023198">
    <property type="entry name" value="PGP-like_dom2"/>
</dbReference>
<dbReference type="InterPro" id="IPR006439">
    <property type="entry name" value="HAD-SF_hydro_IA"/>
</dbReference>
<dbReference type="Gene3D" id="1.10.150.240">
    <property type="entry name" value="Putative phosphatase, domain 2"/>
    <property type="match status" value="1"/>
</dbReference>
<dbReference type="AlphaFoldDB" id="A0A517VUZ3"/>
<dbReference type="EC" id="3.1.3.5" evidence="1"/>
<name>A0A517VUZ3_9PLAN</name>
<reference evidence="1 2" key="1">
    <citation type="submission" date="2019-03" db="EMBL/GenBank/DDBJ databases">
        <title>Deep-cultivation of Planctomycetes and their phenomic and genomic characterization uncovers novel biology.</title>
        <authorList>
            <person name="Wiegand S."/>
            <person name="Jogler M."/>
            <person name="Boedeker C."/>
            <person name="Pinto D."/>
            <person name="Vollmers J."/>
            <person name="Rivas-Marin E."/>
            <person name="Kohn T."/>
            <person name="Peeters S.H."/>
            <person name="Heuer A."/>
            <person name="Rast P."/>
            <person name="Oberbeckmann S."/>
            <person name="Bunk B."/>
            <person name="Jeske O."/>
            <person name="Meyerdierks A."/>
            <person name="Storesund J.E."/>
            <person name="Kallscheuer N."/>
            <person name="Luecker S."/>
            <person name="Lage O.M."/>
            <person name="Pohl T."/>
            <person name="Merkel B.J."/>
            <person name="Hornburger P."/>
            <person name="Mueller R.-W."/>
            <person name="Bruemmer F."/>
            <person name="Labrenz M."/>
            <person name="Spormann A.M."/>
            <person name="Op den Camp H."/>
            <person name="Overmann J."/>
            <person name="Amann R."/>
            <person name="Jetten M.S.M."/>
            <person name="Mascher T."/>
            <person name="Medema M.H."/>
            <person name="Devos D.P."/>
            <person name="Kaster A.-K."/>
            <person name="Ovreas L."/>
            <person name="Rohde M."/>
            <person name="Galperin M.Y."/>
            <person name="Jogler C."/>
        </authorList>
    </citation>
    <scope>NUCLEOTIDE SEQUENCE [LARGE SCALE GENOMIC DNA]</scope>
    <source>
        <strain evidence="1 2">V144</strain>
    </source>
</reference>
<dbReference type="InterPro" id="IPR041492">
    <property type="entry name" value="HAD_2"/>
</dbReference>
<dbReference type="GO" id="GO:0008253">
    <property type="term" value="F:5'-nucleotidase activity"/>
    <property type="evidence" value="ECO:0007669"/>
    <property type="project" value="UniProtKB-EC"/>
</dbReference>
<dbReference type="Gene3D" id="3.40.50.1000">
    <property type="entry name" value="HAD superfamily/HAD-like"/>
    <property type="match status" value="1"/>
</dbReference>
<dbReference type="Proteomes" id="UP000318704">
    <property type="component" value="Chromosome"/>
</dbReference>
<dbReference type="KEGG" id="gaw:V144x_22900"/>
<dbReference type="GO" id="GO:0005829">
    <property type="term" value="C:cytosol"/>
    <property type="evidence" value="ECO:0007669"/>
    <property type="project" value="TreeGrafter"/>
</dbReference>
<evidence type="ECO:0000313" key="2">
    <source>
        <dbReference type="Proteomes" id="UP000318704"/>
    </source>
</evidence>
<dbReference type="SUPFAM" id="SSF56784">
    <property type="entry name" value="HAD-like"/>
    <property type="match status" value="1"/>
</dbReference>
<proteinExistence type="predicted"/>
<dbReference type="PANTHER" id="PTHR43434:SF20">
    <property type="entry name" value="5'-NUCLEOTIDASE"/>
    <property type="match status" value="1"/>
</dbReference>
<gene>
    <name evidence="1" type="ORF">V144x_22900</name>
</gene>
<protein>
    <submittedName>
        <fullName evidence="1">5'-nucleotidase</fullName>
        <ecNumber evidence="1">3.1.3.5</ecNumber>
    </submittedName>
</protein>
<organism evidence="1 2">
    <name type="scientific">Gimesia aquarii</name>
    <dbReference type="NCBI Taxonomy" id="2527964"/>
    <lineage>
        <taxon>Bacteria</taxon>
        <taxon>Pseudomonadati</taxon>
        <taxon>Planctomycetota</taxon>
        <taxon>Planctomycetia</taxon>
        <taxon>Planctomycetales</taxon>
        <taxon>Planctomycetaceae</taxon>
        <taxon>Gimesia</taxon>
    </lineage>
</organism>
<dbReference type="PANTHER" id="PTHR43434">
    <property type="entry name" value="PHOSPHOGLYCOLATE PHOSPHATASE"/>
    <property type="match status" value="1"/>
</dbReference>
<sequence>MTNIIMKLNCNTLILDLDGTISDPSLGIARCFNHALELHGLQPVPEKFIKQEIGPPLDETFLKLSPGITSSEINKLIATYRERYSDVGYSENKLYPGIPAVLELLRNAGITLGICTSKRKDYAENILSHFKLIDYFAFVNGGDIGIAKSSQLADLRKANAIDKEAIMIGDRSIDINSAHKNNLRSIGVLWGFGDYAELSKASPTCILEKVEELPELVI</sequence>
<dbReference type="InterPro" id="IPR023214">
    <property type="entry name" value="HAD_sf"/>
</dbReference>
<dbReference type="Pfam" id="PF13419">
    <property type="entry name" value="HAD_2"/>
    <property type="match status" value="1"/>
</dbReference>